<dbReference type="InterPro" id="IPR044156">
    <property type="entry name" value="Galectin-like"/>
</dbReference>
<comment type="caution">
    <text evidence="4">The sequence shown here is derived from an EMBL/GenBank/DDBJ whole genome shotgun (WGS) entry which is preliminary data.</text>
</comment>
<evidence type="ECO:0000256" key="2">
    <source>
        <dbReference type="RuleBase" id="RU102079"/>
    </source>
</evidence>
<dbReference type="PANTHER" id="PTHR11346">
    <property type="entry name" value="GALECTIN"/>
    <property type="match status" value="1"/>
</dbReference>
<evidence type="ECO:0000313" key="5">
    <source>
        <dbReference type="Proteomes" id="UP000625711"/>
    </source>
</evidence>
<dbReference type="EMBL" id="JAACXV010000037">
    <property type="protein sequence ID" value="KAF7286097.1"/>
    <property type="molecule type" value="Genomic_DNA"/>
</dbReference>
<evidence type="ECO:0000313" key="4">
    <source>
        <dbReference type="EMBL" id="KAF7286097.1"/>
    </source>
</evidence>
<dbReference type="SUPFAM" id="SSF49899">
    <property type="entry name" value="Concanavalin A-like lectins/glucanases"/>
    <property type="match status" value="1"/>
</dbReference>
<dbReference type="PROSITE" id="PS51304">
    <property type="entry name" value="GALECTIN"/>
    <property type="match status" value="1"/>
</dbReference>
<gene>
    <name evidence="4" type="ORF">GWI33_007745</name>
</gene>
<name>A0A834IS73_RHYFE</name>
<dbReference type="InterPro" id="IPR001079">
    <property type="entry name" value="Galectin_CRD"/>
</dbReference>
<dbReference type="Pfam" id="PF00337">
    <property type="entry name" value="Gal-bind_lectin"/>
    <property type="match status" value="1"/>
</dbReference>
<evidence type="ECO:0000259" key="3">
    <source>
        <dbReference type="PROSITE" id="PS51304"/>
    </source>
</evidence>
<dbReference type="PANTHER" id="PTHR11346:SF147">
    <property type="entry name" value="GALECTIN"/>
    <property type="match status" value="1"/>
</dbReference>
<dbReference type="Proteomes" id="UP000625711">
    <property type="component" value="Unassembled WGS sequence"/>
</dbReference>
<dbReference type="OrthoDB" id="6251307at2759"/>
<accession>A0A834IS73</accession>
<dbReference type="SMART" id="SM00908">
    <property type="entry name" value="Gal-bind_lectin"/>
    <property type="match status" value="1"/>
</dbReference>
<dbReference type="GO" id="GO:0030246">
    <property type="term" value="F:carbohydrate binding"/>
    <property type="evidence" value="ECO:0007669"/>
    <property type="project" value="UniProtKB-UniRule"/>
</dbReference>
<dbReference type="Gene3D" id="2.60.120.200">
    <property type="match status" value="1"/>
</dbReference>
<keyword evidence="5" id="KW-1185">Reference proteome</keyword>
<dbReference type="CDD" id="cd00070">
    <property type="entry name" value="GLECT"/>
    <property type="match status" value="1"/>
</dbReference>
<evidence type="ECO:0000256" key="1">
    <source>
        <dbReference type="ARBA" id="ARBA00022734"/>
    </source>
</evidence>
<keyword evidence="1 2" id="KW-0430">Lectin</keyword>
<dbReference type="AlphaFoldDB" id="A0A834IS73"/>
<sequence length="154" mass="17288">MVVYLTSIPVSLKSGFSIRIQGCADIEGDRFDINLQSGSQTDCPTIPFHFSVRFEEGTIVRNSRRHLGWEDELTDGPLLIGKGQLFDILIKVEPDEYIIEVDGQYFCEFPHRIPVGTVNHIQVSGDVQVNRITIQSGTSEYGRDEPNITNVIYG</sequence>
<dbReference type="SMART" id="SM00276">
    <property type="entry name" value="GLECT"/>
    <property type="match status" value="1"/>
</dbReference>
<organism evidence="4 5">
    <name type="scientific">Rhynchophorus ferrugineus</name>
    <name type="common">Red palm weevil</name>
    <name type="synonym">Curculio ferrugineus</name>
    <dbReference type="NCBI Taxonomy" id="354439"/>
    <lineage>
        <taxon>Eukaryota</taxon>
        <taxon>Metazoa</taxon>
        <taxon>Ecdysozoa</taxon>
        <taxon>Arthropoda</taxon>
        <taxon>Hexapoda</taxon>
        <taxon>Insecta</taxon>
        <taxon>Pterygota</taxon>
        <taxon>Neoptera</taxon>
        <taxon>Endopterygota</taxon>
        <taxon>Coleoptera</taxon>
        <taxon>Polyphaga</taxon>
        <taxon>Cucujiformia</taxon>
        <taxon>Curculionidae</taxon>
        <taxon>Dryophthorinae</taxon>
        <taxon>Rhynchophorus</taxon>
    </lineage>
</organism>
<proteinExistence type="predicted"/>
<reference evidence="4" key="1">
    <citation type="submission" date="2020-08" db="EMBL/GenBank/DDBJ databases">
        <title>Genome sequencing and assembly of the red palm weevil Rhynchophorus ferrugineus.</title>
        <authorList>
            <person name="Dias G.B."/>
            <person name="Bergman C.M."/>
            <person name="Manee M."/>
        </authorList>
    </citation>
    <scope>NUCLEOTIDE SEQUENCE</scope>
    <source>
        <strain evidence="4">AA-2017</strain>
        <tissue evidence="4">Whole larva</tissue>
    </source>
</reference>
<dbReference type="InterPro" id="IPR013320">
    <property type="entry name" value="ConA-like_dom_sf"/>
</dbReference>
<feature type="domain" description="Galectin" evidence="3">
    <location>
        <begin position="4"/>
        <end position="135"/>
    </location>
</feature>
<protein>
    <recommendedName>
        <fullName evidence="2">Galectin</fullName>
    </recommendedName>
</protein>